<dbReference type="Gene3D" id="1.10.10.10">
    <property type="entry name" value="Winged helix-like DNA-binding domain superfamily/Winged helix DNA-binding domain"/>
    <property type="match status" value="1"/>
</dbReference>
<dbReference type="Pfam" id="PF00717">
    <property type="entry name" value="Peptidase_S24"/>
    <property type="match status" value="1"/>
</dbReference>
<protein>
    <submittedName>
        <fullName evidence="11">LexA repressor</fullName>
        <ecNumber evidence="11">3.4.21.88</ecNumber>
    </submittedName>
</protein>
<dbReference type="GO" id="GO:0009432">
    <property type="term" value="P:SOS response"/>
    <property type="evidence" value="ECO:0007669"/>
    <property type="project" value="UniProtKB-KW"/>
</dbReference>
<dbReference type="InterPro" id="IPR036390">
    <property type="entry name" value="WH_DNA-bd_sf"/>
</dbReference>
<dbReference type="InterPro" id="IPR036286">
    <property type="entry name" value="LexA/Signal_pep-like_sf"/>
</dbReference>
<sequence>MPQGRHKEENITPRQAVIMQEICRFSDIYGRLPSMQQLAAKFGIAPPTVYAIIQELVGKGYLVKLEQGQARPYAIRKLVEPESLVTAEVPLLGCIPCGIPVAPEENRDGETVCVDAALAKGCQLFALSLTGNSMIGAGFESGDVVVLKYQPIAADGDIVAASVDGEATLKRLVYTPDRIALKPENPSVATIEVDCHKPFKIIGKVIKHIKKKDIVYGRQ</sequence>
<evidence type="ECO:0000256" key="2">
    <source>
        <dbReference type="ARBA" id="ARBA00022705"/>
    </source>
</evidence>
<dbReference type="SUPFAM" id="SSF46785">
    <property type="entry name" value="Winged helix' DNA-binding domain"/>
    <property type="match status" value="1"/>
</dbReference>
<dbReference type="InterPro" id="IPR050077">
    <property type="entry name" value="LexA_repressor"/>
</dbReference>
<dbReference type="GO" id="GO:0006260">
    <property type="term" value="P:DNA replication"/>
    <property type="evidence" value="ECO:0007669"/>
    <property type="project" value="UniProtKB-KW"/>
</dbReference>
<dbReference type="EC" id="3.4.21.88" evidence="11"/>
<keyword evidence="5" id="KW-0805">Transcription regulation</keyword>
<dbReference type="PANTHER" id="PTHR33516">
    <property type="entry name" value="LEXA REPRESSOR"/>
    <property type="match status" value="1"/>
</dbReference>
<dbReference type="InterPro" id="IPR015927">
    <property type="entry name" value="Peptidase_S24_S26A/B/C"/>
</dbReference>
<keyword evidence="3" id="KW-0227">DNA damage</keyword>
<dbReference type="PANTHER" id="PTHR33516:SF2">
    <property type="entry name" value="LEXA REPRESSOR-RELATED"/>
    <property type="match status" value="1"/>
</dbReference>
<keyword evidence="2" id="KW-0235">DNA replication</keyword>
<evidence type="ECO:0000256" key="7">
    <source>
        <dbReference type="ARBA" id="ARBA00023163"/>
    </source>
</evidence>
<dbReference type="Gene3D" id="2.10.109.10">
    <property type="entry name" value="Umud Fragment, subunit A"/>
    <property type="match status" value="1"/>
</dbReference>
<dbReference type="InterPro" id="IPR039418">
    <property type="entry name" value="LexA-like"/>
</dbReference>
<accession>A0A644Y7C3</accession>
<proteinExistence type="predicted"/>
<dbReference type="CDD" id="cd06529">
    <property type="entry name" value="S24_LexA-like"/>
    <property type="match status" value="1"/>
</dbReference>
<dbReference type="NCBIfam" id="TIGR00498">
    <property type="entry name" value="lexA"/>
    <property type="match status" value="1"/>
</dbReference>
<keyword evidence="7" id="KW-0804">Transcription</keyword>
<evidence type="ECO:0000313" key="11">
    <source>
        <dbReference type="EMBL" id="MPM23831.1"/>
    </source>
</evidence>
<dbReference type="InterPro" id="IPR036388">
    <property type="entry name" value="WH-like_DNA-bd_sf"/>
</dbReference>
<keyword evidence="1" id="KW-0678">Repressor</keyword>
<dbReference type="GO" id="GO:0006281">
    <property type="term" value="P:DNA repair"/>
    <property type="evidence" value="ECO:0007669"/>
    <property type="project" value="UniProtKB-KW"/>
</dbReference>
<evidence type="ECO:0000256" key="1">
    <source>
        <dbReference type="ARBA" id="ARBA00022491"/>
    </source>
</evidence>
<dbReference type="GO" id="GO:0003677">
    <property type="term" value="F:DNA binding"/>
    <property type="evidence" value="ECO:0007669"/>
    <property type="project" value="UniProtKB-KW"/>
</dbReference>
<dbReference type="EMBL" id="VSSQ01004123">
    <property type="protein sequence ID" value="MPM23831.1"/>
    <property type="molecule type" value="Genomic_DNA"/>
</dbReference>
<evidence type="ECO:0000256" key="5">
    <source>
        <dbReference type="ARBA" id="ARBA00023015"/>
    </source>
</evidence>
<evidence type="ECO:0000256" key="9">
    <source>
        <dbReference type="ARBA" id="ARBA00023236"/>
    </source>
</evidence>
<gene>
    <name evidence="11" type="primary">lexA_18</name>
    <name evidence="11" type="ORF">SDC9_70308</name>
</gene>
<organism evidence="11">
    <name type="scientific">bioreactor metagenome</name>
    <dbReference type="NCBI Taxonomy" id="1076179"/>
    <lineage>
        <taxon>unclassified sequences</taxon>
        <taxon>metagenomes</taxon>
        <taxon>ecological metagenomes</taxon>
    </lineage>
</organism>
<evidence type="ECO:0000256" key="3">
    <source>
        <dbReference type="ARBA" id="ARBA00022763"/>
    </source>
</evidence>
<dbReference type="GO" id="GO:0045892">
    <property type="term" value="P:negative regulation of DNA-templated transcription"/>
    <property type="evidence" value="ECO:0007669"/>
    <property type="project" value="InterPro"/>
</dbReference>
<dbReference type="AlphaFoldDB" id="A0A644Y7C3"/>
<keyword evidence="9" id="KW-0742">SOS response</keyword>
<keyword evidence="8" id="KW-0234">DNA repair</keyword>
<keyword evidence="6" id="KW-0238">DNA-binding</keyword>
<dbReference type="SUPFAM" id="SSF51306">
    <property type="entry name" value="LexA/Signal peptidase"/>
    <property type="match status" value="1"/>
</dbReference>
<evidence type="ECO:0000256" key="8">
    <source>
        <dbReference type="ARBA" id="ARBA00023204"/>
    </source>
</evidence>
<feature type="domain" description="Peptidase S24/S26A/S26B/S26C" evidence="10">
    <location>
        <begin position="90"/>
        <end position="206"/>
    </location>
</feature>
<reference evidence="11" key="1">
    <citation type="submission" date="2019-08" db="EMBL/GenBank/DDBJ databases">
        <authorList>
            <person name="Kucharzyk K."/>
            <person name="Murdoch R.W."/>
            <person name="Higgins S."/>
            <person name="Loffler F."/>
        </authorList>
    </citation>
    <scope>NUCLEOTIDE SEQUENCE</scope>
</reference>
<evidence type="ECO:0000259" key="10">
    <source>
        <dbReference type="Pfam" id="PF00717"/>
    </source>
</evidence>
<evidence type="ECO:0000256" key="4">
    <source>
        <dbReference type="ARBA" id="ARBA00022801"/>
    </source>
</evidence>
<evidence type="ECO:0000256" key="6">
    <source>
        <dbReference type="ARBA" id="ARBA00023125"/>
    </source>
</evidence>
<name>A0A644Y7C3_9ZZZZ</name>
<comment type="caution">
    <text evidence="11">The sequence shown here is derived from an EMBL/GenBank/DDBJ whole genome shotgun (WGS) entry which is preliminary data.</text>
</comment>
<keyword evidence="4 11" id="KW-0378">Hydrolase</keyword>
<dbReference type="Pfam" id="PF13730">
    <property type="entry name" value="HTH_36"/>
    <property type="match status" value="1"/>
</dbReference>
<dbReference type="GO" id="GO:0004252">
    <property type="term" value="F:serine-type endopeptidase activity"/>
    <property type="evidence" value="ECO:0007669"/>
    <property type="project" value="UniProtKB-EC"/>
</dbReference>
<dbReference type="InterPro" id="IPR006200">
    <property type="entry name" value="LexA"/>
</dbReference>